<dbReference type="PROSITE" id="PS50850">
    <property type="entry name" value="MFS"/>
    <property type="match status" value="1"/>
</dbReference>
<evidence type="ECO:0000313" key="8">
    <source>
        <dbReference type="EMBL" id="KAK8079951.1"/>
    </source>
</evidence>
<dbReference type="InterPro" id="IPR020846">
    <property type="entry name" value="MFS_dom"/>
</dbReference>
<feature type="transmembrane region" description="Helical" evidence="6">
    <location>
        <begin position="510"/>
        <end position="531"/>
    </location>
</feature>
<feature type="transmembrane region" description="Helical" evidence="6">
    <location>
        <begin position="412"/>
        <end position="434"/>
    </location>
</feature>
<keyword evidence="9" id="KW-1185">Reference proteome</keyword>
<evidence type="ECO:0000256" key="4">
    <source>
        <dbReference type="ARBA" id="ARBA00023136"/>
    </source>
</evidence>
<feature type="transmembrane region" description="Helical" evidence="6">
    <location>
        <begin position="455"/>
        <end position="474"/>
    </location>
</feature>
<keyword evidence="3 6" id="KW-1133">Transmembrane helix</keyword>
<feature type="transmembrane region" description="Helical" evidence="6">
    <location>
        <begin position="272"/>
        <end position="295"/>
    </location>
</feature>
<organism evidence="8 9">
    <name type="scientific">Apiospora hydei</name>
    <dbReference type="NCBI Taxonomy" id="1337664"/>
    <lineage>
        <taxon>Eukaryota</taxon>
        <taxon>Fungi</taxon>
        <taxon>Dikarya</taxon>
        <taxon>Ascomycota</taxon>
        <taxon>Pezizomycotina</taxon>
        <taxon>Sordariomycetes</taxon>
        <taxon>Xylariomycetidae</taxon>
        <taxon>Amphisphaeriales</taxon>
        <taxon>Apiosporaceae</taxon>
        <taxon>Apiospora</taxon>
    </lineage>
</organism>
<comment type="caution">
    <text evidence="8">The sequence shown here is derived from an EMBL/GenBank/DDBJ whole genome shotgun (WGS) entry which is preliminary data.</text>
</comment>
<feature type="region of interest" description="Disordered" evidence="5">
    <location>
        <begin position="1"/>
        <end position="28"/>
    </location>
</feature>
<dbReference type="PANTHER" id="PTHR23501">
    <property type="entry name" value="MAJOR FACILITATOR SUPERFAMILY"/>
    <property type="match status" value="1"/>
</dbReference>
<feature type="domain" description="Major facilitator superfamily (MFS) profile" evidence="7">
    <location>
        <begin position="39"/>
        <end position="534"/>
    </location>
</feature>
<evidence type="ECO:0000256" key="2">
    <source>
        <dbReference type="ARBA" id="ARBA00022692"/>
    </source>
</evidence>
<dbReference type="RefSeq" id="XP_066667426.1">
    <property type="nucleotide sequence ID" value="XM_066812084.1"/>
</dbReference>
<feature type="transmembrane region" description="Helical" evidence="6">
    <location>
        <begin position="74"/>
        <end position="92"/>
    </location>
</feature>
<feature type="transmembrane region" description="Helical" evidence="6">
    <location>
        <begin position="316"/>
        <end position="338"/>
    </location>
</feature>
<dbReference type="Pfam" id="PF07690">
    <property type="entry name" value="MFS_1"/>
    <property type="match status" value="1"/>
</dbReference>
<evidence type="ECO:0000259" key="7">
    <source>
        <dbReference type="PROSITE" id="PS50850"/>
    </source>
</evidence>
<dbReference type="GeneID" id="92045144"/>
<name>A0ABR1W8Z7_9PEZI</name>
<keyword evidence="2 6" id="KW-0812">Transmembrane</keyword>
<dbReference type="InterPro" id="IPR036259">
    <property type="entry name" value="MFS_trans_sf"/>
</dbReference>
<sequence>STPEKRSEDRPVVGDGIENSPDNHKDTPSELSTVRFSLLALGLCLGLFLSFIDSSIVATSLFSIGNEFNDPEHVNWVAIAYTLAYMAFAVLFARISDVVGRRDAFIAAYILFFAFSIGCGFAQDSMSRSSPSPSLVCLPPPSSFHTAKYTIGLYSLTMVILMETSPDRFQSHLGTIVGVVIAIGGVAGPVLGGILTHYANWRWVFWINGPVGGVSMLLFCFTWPKAEFLPDLERKKWGELDYTGSVLLIAAATLLVFPFQNAGSAGNVWDKAIFLAPLLLGVGCWVALIAWTVFADRRWGDKLAAALPMRLMRDRVYTATILNTAFVGFLFIMLIYAFPLRVQVVNGKDALMAGVMLLPLLGGCAVGSMVAGKFNSERNWICETLVISNCLMVLGCGLLSTQSASADVEPKALGFLVLIGFGFGMTAASATMLVGIRAAVQDSATAQGILAQVRILGGSMGIAASSVILGRQIIGVVDPGQLAAIEHHPENFPIEQLLAIRTAYSDAFNLDMRVCAIVGGIGIIFACAAWSRDRRPMAEVRKQNLEEEAQRRGQRAWGRKTGQPSGTTLSSCIPVCYKKVI</sequence>
<feature type="transmembrane region" description="Helical" evidence="6">
    <location>
        <begin position="201"/>
        <end position="221"/>
    </location>
</feature>
<evidence type="ECO:0000256" key="5">
    <source>
        <dbReference type="SAM" id="MobiDB-lite"/>
    </source>
</evidence>
<dbReference type="SUPFAM" id="SSF103473">
    <property type="entry name" value="MFS general substrate transporter"/>
    <property type="match status" value="1"/>
</dbReference>
<dbReference type="EMBL" id="JAQQWN010000006">
    <property type="protein sequence ID" value="KAK8079951.1"/>
    <property type="molecule type" value="Genomic_DNA"/>
</dbReference>
<feature type="transmembrane region" description="Helical" evidence="6">
    <location>
        <begin position="173"/>
        <end position="195"/>
    </location>
</feature>
<proteinExistence type="predicted"/>
<feature type="transmembrane region" description="Helical" evidence="6">
    <location>
        <begin position="242"/>
        <end position="260"/>
    </location>
</feature>
<feature type="transmembrane region" description="Helical" evidence="6">
    <location>
        <begin position="380"/>
        <end position="400"/>
    </location>
</feature>
<dbReference type="Proteomes" id="UP001433268">
    <property type="component" value="Unassembled WGS sequence"/>
</dbReference>
<reference evidence="8 9" key="1">
    <citation type="submission" date="2023-01" db="EMBL/GenBank/DDBJ databases">
        <title>Analysis of 21 Apiospora genomes using comparative genomics revels a genus with tremendous synthesis potential of carbohydrate active enzymes and secondary metabolites.</title>
        <authorList>
            <person name="Sorensen T."/>
        </authorList>
    </citation>
    <scope>NUCLEOTIDE SEQUENCE [LARGE SCALE GENOMIC DNA]</scope>
    <source>
        <strain evidence="8 9">CBS 114990</strain>
    </source>
</reference>
<evidence type="ECO:0000256" key="1">
    <source>
        <dbReference type="ARBA" id="ARBA00004141"/>
    </source>
</evidence>
<dbReference type="Gene3D" id="1.20.1250.20">
    <property type="entry name" value="MFS general substrate transporter like domains"/>
    <property type="match status" value="1"/>
</dbReference>
<dbReference type="PANTHER" id="PTHR23501:SF43">
    <property type="entry name" value="MULTIDRUG TRANSPORTER, PUTATIVE (AFU_ORTHOLOGUE AFUA_6G03040)-RELATED"/>
    <property type="match status" value="1"/>
</dbReference>
<comment type="subcellular location">
    <subcellularLocation>
        <location evidence="1">Membrane</location>
        <topology evidence="1">Multi-pass membrane protein</topology>
    </subcellularLocation>
</comment>
<protein>
    <recommendedName>
        <fullName evidence="7">Major facilitator superfamily (MFS) profile domain-containing protein</fullName>
    </recommendedName>
</protein>
<feature type="transmembrane region" description="Helical" evidence="6">
    <location>
        <begin position="104"/>
        <end position="123"/>
    </location>
</feature>
<feature type="region of interest" description="Disordered" evidence="5">
    <location>
        <begin position="546"/>
        <end position="566"/>
    </location>
</feature>
<dbReference type="InterPro" id="IPR011701">
    <property type="entry name" value="MFS"/>
</dbReference>
<evidence type="ECO:0000256" key="6">
    <source>
        <dbReference type="SAM" id="Phobius"/>
    </source>
</evidence>
<feature type="transmembrane region" description="Helical" evidence="6">
    <location>
        <begin position="143"/>
        <end position="161"/>
    </location>
</feature>
<accession>A0ABR1W8Z7</accession>
<gene>
    <name evidence="8" type="ORF">PG997_007769</name>
</gene>
<feature type="transmembrane region" description="Helical" evidence="6">
    <location>
        <begin position="350"/>
        <end position="371"/>
    </location>
</feature>
<feature type="transmembrane region" description="Helical" evidence="6">
    <location>
        <begin position="38"/>
        <end position="62"/>
    </location>
</feature>
<evidence type="ECO:0000256" key="3">
    <source>
        <dbReference type="ARBA" id="ARBA00022989"/>
    </source>
</evidence>
<feature type="non-terminal residue" evidence="8">
    <location>
        <position position="1"/>
    </location>
</feature>
<keyword evidence="4 6" id="KW-0472">Membrane</keyword>
<feature type="compositionally biased region" description="Basic and acidic residues" evidence="5">
    <location>
        <begin position="1"/>
        <end position="12"/>
    </location>
</feature>
<evidence type="ECO:0000313" key="9">
    <source>
        <dbReference type="Proteomes" id="UP001433268"/>
    </source>
</evidence>